<feature type="binding site" evidence="11">
    <location>
        <position position="174"/>
    </location>
    <ligand>
        <name>ATP</name>
        <dbReference type="ChEBI" id="CHEBI:30616"/>
    </ligand>
</feature>
<comment type="subcellular location">
    <subcellularLocation>
        <location evidence="1 11">Cytoplasm</location>
    </subcellularLocation>
</comment>
<dbReference type="GO" id="GO:0033862">
    <property type="term" value="F:UMP kinase activity"/>
    <property type="evidence" value="ECO:0007669"/>
    <property type="project" value="UniProtKB-EC"/>
</dbReference>
<comment type="similarity">
    <text evidence="3 11">Belongs to the UMP kinase family.</text>
</comment>
<evidence type="ECO:0000256" key="2">
    <source>
        <dbReference type="ARBA" id="ARBA00004791"/>
    </source>
</evidence>
<evidence type="ECO:0000256" key="10">
    <source>
        <dbReference type="ARBA" id="ARBA00047767"/>
    </source>
</evidence>
<comment type="pathway">
    <text evidence="2 11">Pyrimidine metabolism; CTP biosynthesis via de novo pathway; UDP from UMP (UMPK route): step 1/1.</text>
</comment>
<feature type="binding site" evidence="11">
    <location>
        <position position="65"/>
    </location>
    <ligand>
        <name>UMP</name>
        <dbReference type="ChEBI" id="CHEBI:57865"/>
    </ligand>
</feature>
<feature type="binding site" evidence="11">
    <location>
        <position position="173"/>
    </location>
    <ligand>
        <name>ATP</name>
        <dbReference type="ChEBI" id="CHEBI:30616"/>
    </ligand>
</feature>
<evidence type="ECO:0000256" key="3">
    <source>
        <dbReference type="ARBA" id="ARBA00007614"/>
    </source>
</evidence>
<evidence type="ECO:0000256" key="8">
    <source>
        <dbReference type="ARBA" id="ARBA00022840"/>
    </source>
</evidence>
<keyword evidence="6 11" id="KW-0547">Nucleotide-binding</keyword>
<comment type="function">
    <text evidence="11">Catalyzes the reversible phosphorylation of UMP to UDP.</text>
</comment>
<dbReference type="EMBL" id="JAZDRP010000001">
    <property type="protein sequence ID" value="MEE2524893.1"/>
    <property type="molecule type" value="Genomic_DNA"/>
</dbReference>
<dbReference type="InterPro" id="IPR001048">
    <property type="entry name" value="Asp/Glu/Uridylate_kinase"/>
</dbReference>
<dbReference type="HAMAP" id="MF_01220_B">
    <property type="entry name" value="PyrH_B"/>
    <property type="match status" value="1"/>
</dbReference>
<evidence type="ECO:0000313" key="13">
    <source>
        <dbReference type="EMBL" id="MEE2524893.1"/>
    </source>
</evidence>
<keyword evidence="5 11" id="KW-0808">Transferase</keyword>
<comment type="caution">
    <text evidence="13">The sequence shown here is derived from an EMBL/GenBank/DDBJ whole genome shotgun (WGS) entry which is preliminary data.</text>
</comment>
<evidence type="ECO:0000256" key="7">
    <source>
        <dbReference type="ARBA" id="ARBA00022777"/>
    </source>
</evidence>
<keyword evidence="4 11" id="KW-0963">Cytoplasm</keyword>
<feature type="binding site" evidence="11">
    <location>
        <position position="85"/>
    </location>
    <ligand>
        <name>UMP</name>
        <dbReference type="ChEBI" id="CHEBI:57865"/>
    </ligand>
</feature>
<comment type="catalytic activity">
    <reaction evidence="10 11">
        <text>UMP + ATP = UDP + ADP</text>
        <dbReference type="Rhea" id="RHEA:24400"/>
        <dbReference type="ChEBI" id="CHEBI:30616"/>
        <dbReference type="ChEBI" id="CHEBI:57865"/>
        <dbReference type="ChEBI" id="CHEBI:58223"/>
        <dbReference type="ChEBI" id="CHEBI:456216"/>
        <dbReference type="EC" id="2.7.4.22"/>
    </reaction>
</comment>
<evidence type="ECO:0000256" key="11">
    <source>
        <dbReference type="HAMAP-Rule" id="MF_01220"/>
    </source>
</evidence>
<comment type="activity regulation">
    <text evidence="11">Inhibited by UTP.</text>
</comment>
<comment type="subunit">
    <text evidence="11">Homohexamer.</text>
</comment>
<keyword evidence="14" id="KW-1185">Reference proteome</keyword>
<organism evidence="13 14">
    <name type="scientific">Hyphobacterium lacteum</name>
    <dbReference type="NCBI Taxonomy" id="3116575"/>
    <lineage>
        <taxon>Bacteria</taxon>
        <taxon>Pseudomonadati</taxon>
        <taxon>Pseudomonadota</taxon>
        <taxon>Alphaproteobacteria</taxon>
        <taxon>Maricaulales</taxon>
        <taxon>Maricaulaceae</taxon>
        <taxon>Hyphobacterium</taxon>
    </lineage>
</organism>
<keyword evidence="9 11" id="KW-0665">Pyrimidine biosynthesis</keyword>
<dbReference type="Gene3D" id="3.40.1160.10">
    <property type="entry name" value="Acetylglutamate kinase-like"/>
    <property type="match status" value="1"/>
</dbReference>
<evidence type="ECO:0000256" key="4">
    <source>
        <dbReference type="ARBA" id="ARBA00022490"/>
    </source>
</evidence>
<feature type="binding site" evidence="11">
    <location>
        <position position="70"/>
    </location>
    <ligand>
        <name>ATP</name>
        <dbReference type="ChEBI" id="CHEBI:30616"/>
    </ligand>
</feature>
<dbReference type="Pfam" id="PF00696">
    <property type="entry name" value="AA_kinase"/>
    <property type="match status" value="1"/>
</dbReference>
<dbReference type="InterPro" id="IPR015963">
    <property type="entry name" value="Uridylate_kinase_bac"/>
</dbReference>
<accession>A0ABU7LLX8</accession>
<feature type="binding site" evidence="11">
    <location>
        <begin position="146"/>
        <end position="153"/>
    </location>
    <ligand>
        <name>UMP</name>
        <dbReference type="ChEBI" id="CHEBI:57865"/>
    </ligand>
</feature>
<dbReference type="PANTHER" id="PTHR42833">
    <property type="entry name" value="URIDYLATE KINASE"/>
    <property type="match status" value="1"/>
</dbReference>
<dbReference type="CDD" id="cd04254">
    <property type="entry name" value="AAK_UMPK-PyrH-Ec"/>
    <property type="match status" value="1"/>
</dbReference>
<proteinExistence type="inferred from homology"/>
<evidence type="ECO:0000256" key="9">
    <source>
        <dbReference type="ARBA" id="ARBA00022975"/>
    </source>
</evidence>
<dbReference type="PANTHER" id="PTHR42833:SF4">
    <property type="entry name" value="URIDYLATE KINASE PUMPKIN, CHLOROPLASTIC"/>
    <property type="match status" value="1"/>
</dbReference>
<keyword evidence="7 11" id="KW-0418">Kinase</keyword>
<evidence type="ECO:0000256" key="1">
    <source>
        <dbReference type="ARBA" id="ARBA00004496"/>
    </source>
</evidence>
<feature type="binding site" evidence="11">
    <location>
        <begin position="23"/>
        <end position="26"/>
    </location>
    <ligand>
        <name>ATP</name>
        <dbReference type="ChEBI" id="CHEBI:30616"/>
    </ligand>
</feature>
<dbReference type="RefSeq" id="WP_330197559.1">
    <property type="nucleotide sequence ID" value="NZ_JAZDRP010000001.1"/>
</dbReference>
<dbReference type="Proteomes" id="UP001354971">
    <property type="component" value="Unassembled WGS sequence"/>
</dbReference>
<comment type="caution">
    <text evidence="11">Lacks conserved residue(s) required for the propagation of feature annotation.</text>
</comment>
<dbReference type="InterPro" id="IPR011817">
    <property type="entry name" value="Uridylate_kinase"/>
</dbReference>
<gene>
    <name evidence="11 13" type="primary">pyrH</name>
    <name evidence="13" type="ORF">V0U79_00825</name>
</gene>
<dbReference type="PIRSF" id="PIRSF005650">
    <property type="entry name" value="Uridylate_kin"/>
    <property type="match status" value="1"/>
</dbReference>
<feature type="binding site" evidence="11">
    <location>
        <position position="179"/>
    </location>
    <ligand>
        <name>ATP</name>
        <dbReference type="ChEBI" id="CHEBI:30616"/>
    </ligand>
</feature>
<feature type="binding site" evidence="11">
    <location>
        <position position="66"/>
    </location>
    <ligand>
        <name>ATP</name>
        <dbReference type="ChEBI" id="CHEBI:30616"/>
    </ligand>
</feature>
<dbReference type="EC" id="2.7.4.22" evidence="11"/>
<keyword evidence="8 11" id="KW-0067">ATP-binding</keyword>
<evidence type="ECO:0000256" key="6">
    <source>
        <dbReference type="ARBA" id="ARBA00022741"/>
    </source>
</evidence>
<feature type="binding site" evidence="11">
    <location>
        <position position="182"/>
    </location>
    <ligand>
        <name>ATP</name>
        <dbReference type="ChEBI" id="CHEBI:30616"/>
    </ligand>
</feature>
<name>A0ABU7LLX8_9PROT</name>
<protein>
    <recommendedName>
        <fullName evidence="11">Uridylate kinase</fullName>
        <shortName evidence="11">UK</shortName>
        <ecNumber evidence="11">2.7.4.22</ecNumber>
    </recommendedName>
    <alternativeName>
        <fullName evidence="11">Uridine monophosphate kinase</fullName>
        <shortName evidence="11">UMP kinase</shortName>
        <shortName evidence="11">UMPK</shortName>
    </alternativeName>
</protein>
<evidence type="ECO:0000313" key="14">
    <source>
        <dbReference type="Proteomes" id="UP001354971"/>
    </source>
</evidence>
<dbReference type="NCBIfam" id="TIGR02075">
    <property type="entry name" value="pyrH_bact"/>
    <property type="match status" value="1"/>
</dbReference>
<evidence type="ECO:0000256" key="5">
    <source>
        <dbReference type="ARBA" id="ARBA00022679"/>
    </source>
</evidence>
<sequence>MTDSAGEKPSQAPHTLYKRVLLKISGEALMGEQQYGIDLNVAERVAREVAEAVKNGTEVCLVIGGGNIFRGLSVAAKGMDRAAADYMGMLATVMNALAMQNSLERIGVPTRVQSAIPMTSIAEPYIRRRAIRHMEKGRVVIFAAGTGNPFFTTDTAAALRAAEMGCEALFKGTQVDGVYSDDPRKNPDAERYEQLDYLQVLAQDLKVMDAAAVTLMRENAVPIVVFNIHKPGEFARVLAGEGTCTTIGERRQAQ</sequence>
<feature type="domain" description="Aspartate/glutamate/uridylate kinase" evidence="12">
    <location>
        <begin position="18"/>
        <end position="227"/>
    </location>
</feature>
<dbReference type="InterPro" id="IPR036393">
    <property type="entry name" value="AceGlu_kinase-like_sf"/>
</dbReference>
<dbReference type="SUPFAM" id="SSF53633">
    <property type="entry name" value="Carbamate kinase-like"/>
    <property type="match status" value="1"/>
</dbReference>
<evidence type="ECO:0000259" key="12">
    <source>
        <dbReference type="Pfam" id="PF00696"/>
    </source>
</evidence>
<reference evidence="13 14" key="1">
    <citation type="submission" date="2024-01" db="EMBL/GenBank/DDBJ databases">
        <title>Hyphobacterium bacterium isolated from marine sediment.</title>
        <authorList>
            <person name="Zhao S."/>
        </authorList>
    </citation>
    <scope>NUCLEOTIDE SEQUENCE [LARGE SCALE GENOMIC DNA]</scope>
    <source>
        <strain evidence="14">HN65</strain>
    </source>
</reference>